<protein>
    <submittedName>
        <fullName evidence="2">Uncharacterized protein</fullName>
    </submittedName>
</protein>
<accession>A0A1V5ZPE7</accession>
<comment type="caution">
    <text evidence="2">The sequence shown here is derived from an EMBL/GenBank/DDBJ whole genome shotgun (WGS) entry which is preliminary data.</text>
</comment>
<dbReference type="Proteomes" id="UP000485621">
    <property type="component" value="Unassembled WGS sequence"/>
</dbReference>
<gene>
    <name evidence="2" type="ORF">BWY04_00446</name>
</gene>
<reference evidence="2" key="1">
    <citation type="submission" date="2017-02" db="EMBL/GenBank/DDBJ databases">
        <title>Delving into the versatile metabolic prowess of the omnipresent phylum Bacteroidetes.</title>
        <authorList>
            <person name="Nobu M.K."/>
            <person name="Mei R."/>
            <person name="Narihiro T."/>
            <person name="Kuroda K."/>
            <person name="Liu W.-T."/>
        </authorList>
    </citation>
    <scope>NUCLEOTIDE SEQUENCE</scope>
    <source>
        <strain evidence="2">ADurb.Bin160</strain>
    </source>
</reference>
<organism evidence="2">
    <name type="scientific">candidate division CPR1 bacterium ADurb.Bin160</name>
    <dbReference type="NCBI Taxonomy" id="1852826"/>
    <lineage>
        <taxon>Bacteria</taxon>
        <taxon>candidate division CPR1</taxon>
    </lineage>
</organism>
<feature type="region of interest" description="Disordered" evidence="1">
    <location>
        <begin position="1"/>
        <end position="20"/>
    </location>
</feature>
<evidence type="ECO:0000313" key="2">
    <source>
        <dbReference type="EMBL" id="OQB42087.1"/>
    </source>
</evidence>
<evidence type="ECO:0000256" key="1">
    <source>
        <dbReference type="SAM" id="MobiDB-lite"/>
    </source>
</evidence>
<dbReference type="AlphaFoldDB" id="A0A1V5ZPE7"/>
<name>A0A1V5ZPE7_9BACT</name>
<sequence length="137" mass="15807">MASKEELKETEITATNISETEHDTTLKEILDKIYEKIGTQAKEKIEEEKKNADVYLFMNDDENMFFFKGLRTREYKQLKRNASSDEELEVALIKTSVIYPELTDEMIDNMYAGLYESLSKFTLAASAFNENAPVIKV</sequence>
<proteinExistence type="predicted"/>
<feature type="compositionally biased region" description="Basic and acidic residues" evidence="1">
    <location>
        <begin position="1"/>
        <end position="11"/>
    </location>
</feature>
<dbReference type="EMBL" id="MWDB01000006">
    <property type="protein sequence ID" value="OQB42087.1"/>
    <property type="molecule type" value="Genomic_DNA"/>
</dbReference>